<evidence type="ECO:0000256" key="1">
    <source>
        <dbReference type="SAM" id="MobiDB-lite"/>
    </source>
</evidence>
<evidence type="ECO:0000313" key="2">
    <source>
        <dbReference type="EMBL" id="THX02461.1"/>
    </source>
</evidence>
<name>A0A4S9C774_AURPU</name>
<sequence>MPLCPSIVDVVFSNRDIAITNLRLLSLPNEVITMICTDDEISAKDMCAIFLLDPFVMMTQASLQALVDICKHPLYGPHVRKVQLLNHRFSANRLSMLMDESVYAIDDRDTARMRPLMREIKWLMERIEQQIDFEESGEALELMTETFETFAETGESIAIASQPPNYSRPPIGWTKIFKGHVNQRDQPQVDNILGEPDMWSAFRLMLTAAQKAKCKVSKLEAGLNCFNPGYWRGVVMDDGFSDFQAFSRPLLDDVEELSFQFEWQTERARHNQPNIRAIEHLSRFARCMPKGFKTLSVRSDTDTVMMLSDLGASLETRKVPLKKLTFEKMFLVGDWNSIIAHIARAFELEEFTIDVAYRIFKRVRTATSPIVVGRIVEWYSTACRIKDKEQMRTCLEAFIESQDEEREDKRRQELAAKQEREAARRRELAAELRDREPRRSKRLAGKKVAADQADQAE</sequence>
<comment type="caution">
    <text evidence="2">The sequence shown here is derived from an EMBL/GenBank/DDBJ whole genome shotgun (WGS) entry which is preliminary data.</text>
</comment>
<proteinExistence type="predicted"/>
<dbReference type="AlphaFoldDB" id="A0A4S9C774"/>
<feature type="region of interest" description="Disordered" evidence="1">
    <location>
        <begin position="426"/>
        <end position="457"/>
    </location>
</feature>
<accession>A0A4S9C774</accession>
<gene>
    <name evidence="2" type="ORF">D6D13_08279</name>
</gene>
<organism evidence="2">
    <name type="scientific">Aureobasidium pullulans</name>
    <name type="common">Black yeast</name>
    <name type="synonym">Pullularia pullulans</name>
    <dbReference type="NCBI Taxonomy" id="5580"/>
    <lineage>
        <taxon>Eukaryota</taxon>
        <taxon>Fungi</taxon>
        <taxon>Dikarya</taxon>
        <taxon>Ascomycota</taxon>
        <taxon>Pezizomycotina</taxon>
        <taxon>Dothideomycetes</taxon>
        <taxon>Dothideomycetidae</taxon>
        <taxon>Dothideales</taxon>
        <taxon>Saccotheciaceae</taxon>
        <taxon>Aureobasidium</taxon>
    </lineage>
</organism>
<feature type="compositionally biased region" description="Basic and acidic residues" evidence="1">
    <location>
        <begin position="426"/>
        <end position="437"/>
    </location>
</feature>
<reference evidence="2" key="1">
    <citation type="submission" date="2018-10" db="EMBL/GenBank/DDBJ databases">
        <title>Fifty Aureobasidium pullulans genomes reveal a recombining polyextremotolerant generalist.</title>
        <authorList>
            <person name="Gostincar C."/>
            <person name="Turk M."/>
            <person name="Zajc J."/>
            <person name="Gunde-Cimerman N."/>
        </authorList>
    </citation>
    <scope>NUCLEOTIDE SEQUENCE [LARGE SCALE GENOMIC DNA]</scope>
    <source>
        <strain evidence="2">EXF-10085</strain>
    </source>
</reference>
<protein>
    <submittedName>
        <fullName evidence="2">Uncharacterized protein</fullName>
    </submittedName>
</protein>
<dbReference type="EMBL" id="QZAS01000039">
    <property type="protein sequence ID" value="THX02461.1"/>
    <property type="molecule type" value="Genomic_DNA"/>
</dbReference>